<organism evidence="3 4">
    <name type="scientific">Ficus carica</name>
    <name type="common">Common fig</name>
    <dbReference type="NCBI Taxonomy" id="3494"/>
    <lineage>
        <taxon>Eukaryota</taxon>
        <taxon>Viridiplantae</taxon>
        <taxon>Streptophyta</taxon>
        <taxon>Embryophyta</taxon>
        <taxon>Tracheophyta</taxon>
        <taxon>Spermatophyta</taxon>
        <taxon>Magnoliopsida</taxon>
        <taxon>eudicotyledons</taxon>
        <taxon>Gunneridae</taxon>
        <taxon>Pentapetalae</taxon>
        <taxon>rosids</taxon>
        <taxon>fabids</taxon>
        <taxon>Rosales</taxon>
        <taxon>Moraceae</taxon>
        <taxon>Ficeae</taxon>
        <taxon>Ficus</taxon>
    </lineage>
</organism>
<feature type="domain" description="THAP4-like heme-binding" evidence="2">
    <location>
        <begin position="15"/>
        <end position="75"/>
    </location>
</feature>
<dbReference type="InterPro" id="IPR012674">
    <property type="entry name" value="Calycin"/>
</dbReference>
<dbReference type="CDD" id="cd07828">
    <property type="entry name" value="lipocalin_heme-bd-THAP4-like"/>
    <property type="match status" value="1"/>
</dbReference>
<name>A0AA88AVY9_FICCA</name>
<dbReference type="AlphaFoldDB" id="A0AA88AVY9"/>
<dbReference type="PANTHER" id="PTHR15854:SF4">
    <property type="entry name" value="PEROXYNITRITE ISOMERASE THAP4"/>
    <property type="match status" value="1"/>
</dbReference>
<evidence type="ECO:0000256" key="1">
    <source>
        <dbReference type="ARBA" id="ARBA00036993"/>
    </source>
</evidence>
<proteinExistence type="predicted"/>
<evidence type="ECO:0000313" key="3">
    <source>
        <dbReference type="EMBL" id="GMN55513.1"/>
    </source>
</evidence>
<keyword evidence="4" id="KW-1185">Reference proteome</keyword>
<feature type="domain" description="THAP4-like heme-binding" evidence="2">
    <location>
        <begin position="173"/>
        <end position="211"/>
    </location>
</feature>
<gene>
    <name evidence="3" type="ORF">TIFTF001_024641</name>
</gene>
<evidence type="ECO:0000259" key="2">
    <source>
        <dbReference type="Pfam" id="PF08768"/>
    </source>
</evidence>
<dbReference type="InterPro" id="IPR045165">
    <property type="entry name" value="Nitrobindin"/>
</dbReference>
<dbReference type="Pfam" id="PF08768">
    <property type="entry name" value="THAP4_heme-bd"/>
    <property type="match status" value="2"/>
</dbReference>
<dbReference type="SUPFAM" id="SSF50814">
    <property type="entry name" value="Lipocalins"/>
    <property type="match status" value="1"/>
</dbReference>
<dbReference type="Gene3D" id="2.40.128.20">
    <property type="match status" value="2"/>
</dbReference>
<reference evidence="3" key="1">
    <citation type="submission" date="2023-07" db="EMBL/GenBank/DDBJ databases">
        <title>draft genome sequence of fig (Ficus carica).</title>
        <authorList>
            <person name="Takahashi T."/>
            <person name="Nishimura K."/>
        </authorList>
    </citation>
    <scope>NUCLEOTIDE SEQUENCE</scope>
</reference>
<dbReference type="InterPro" id="IPR014878">
    <property type="entry name" value="THAP4-like_heme-bd"/>
</dbReference>
<dbReference type="PANTHER" id="PTHR15854">
    <property type="entry name" value="THAP4 PROTEIN"/>
    <property type="match status" value="1"/>
</dbReference>
<comment type="caution">
    <text evidence="3">The sequence shown here is derived from an EMBL/GenBank/DDBJ whole genome shotgun (WGS) entry which is preliminary data.</text>
</comment>
<protein>
    <recommendedName>
        <fullName evidence="2">THAP4-like heme-binding domain-containing protein</fullName>
    </recommendedName>
</protein>
<dbReference type="Proteomes" id="UP001187192">
    <property type="component" value="Unassembled WGS sequence"/>
</dbReference>
<sequence length="212" mass="23791">MEGSGAPPGAIHPAIEPLSFLLGKWRGHGEGGFPTINSFSYGEELLFSHSGKKPVIAYAQKTWKLSSGEPMHAESASRAPIYLLECALADFISIHRFRHLNQYHSFKYKALIAFLDTAETQIWSTLVTGKGKYNAEEKSITLQSELVGNASKVTALLEAMESFLCDYYWCKYRVKEITRVFELKDGELSYVVQMATNLTRLEPHLKAVLKKL</sequence>
<dbReference type="EMBL" id="BTGU01000058">
    <property type="protein sequence ID" value="GMN55513.1"/>
    <property type="molecule type" value="Genomic_DNA"/>
</dbReference>
<evidence type="ECO:0000313" key="4">
    <source>
        <dbReference type="Proteomes" id="UP001187192"/>
    </source>
</evidence>
<comment type="catalytic activity">
    <reaction evidence="1">
        <text>peroxynitrite = nitrate</text>
        <dbReference type="Rhea" id="RHEA:63116"/>
        <dbReference type="ChEBI" id="CHEBI:17632"/>
        <dbReference type="ChEBI" id="CHEBI:25941"/>
    </reaction>
    <physiologicalReaction direction="left-to-right" evidence="1">
        <dbReference type="Rhea" id="RHEA:63117"/>
    </physiologicalReaction>
</comment>
<accession>A0AA88AVY9</accession>